<keyword evidence="2" id="KW-1185">Reference proteome</keyword>
<protein>
    <submittedName>
        <fullName evidence="1">Uncharacterized protein</fullName>
    </submittedName>
</protein>
<gene>
    <name evidence="1" type="ORF">DWU99_00015</name>
</gene>
<accession>A0A370XBE3</accession>
<dbReference type="Proteomes" id="UP000255334">
    <property type="component" value="Unassembled WGS sequence"/>
</dbReference>
<evidence type="ECO:0000313" key="2">
    <source>
        <dbReference type="Proteomes" id="UP000255334"/>
    </source>
</evidence>
<name>A0A370XBE3_9GAMM</name>
<evidence type="ECO:0000313" key="1">
    <source>
        <dbReference type="EMBL" id="RDS85706.1"/>
    </source>
</evidence>
<dbReference type="EMBL" id="QRBF01000001">
    <property type="protein sequence ID" value="RDS85706.1"/>
    <property type="molecule type" value="Genomic_DNA"/>
</dbReference>
<sequence>MVRNTNAAESIELILYSVLKELIVDIVARLIVNQTLATIWLAGWESQTAVDIATVSRATTLARWRNGIYF</sequence>
<organism evidence="1 2">
    <name type="scientific">Dyella psychrodurans</name>
    <dbReference type="NCBI Taxonomy" id="1927960"/>
    <lineage>
        <taxon>Bacteria</taxon>
        <taxon>Pseudomonadati</taxon>
        <taxon>Pseudomonadota</taxon>
        <taxon>Gammaproteobacteria</taxon>
        <taxon>Lysobacterales</taxon>
        <taxon>Rhodanobacteraceae</taxon>
        <taxon>Dyella</taxon>
    </lineage>
</organism>
<comment type="caution">
    <text evidence="1">The sequence shown here is derived from an EMBL/GenBank/DDBJ whole genome shotgun (WGS) entry which is preliminary data.</text>
</comment>
<proteinExistence type="predicted"/>
<dbReference type="AlphaFoldDB" id="A0A370XBE3"/>
<reference evidence="1 2" key="1">
    <citation type="submission" date="2018-07" db="EMBL/GenBank/DDBJ databases">
        <title>Dyella monticola sp. nov. and Dyella psychrodurans sp. nov. isolated from monsoon evergreen broad-leaved forest soil of Dinghu Mountain, China.</title>
        <authorList>
            <person name="Gao Z."/>
            <person name="Qiu L."/>
        </authorList>
    </citation>
    <scope>NUCLEOTIDE SEQUENCE [LARGE SCALE GENOMIC DNA]</scope>
    <source>
        <strain evidence="1 2">4MSK11</strain>
    </source>
</reference>